<dbReference type="InterPro" id="IPR015424">
    <property type="entry name" value="PyrdxlP-dep_Trfase"/>
</dbReference>
<accession>A0A1V2H741</accession>
<evidence type="ECO:0000313" key="3">
    <source>
        <dbReference type="EMBL" id="ONG58138.1"/>
    </source>
</evidence>
<dbReference type="Gene3D" id="3.90.1150.10">
    <property type="entry name" value="Aspartate Aminotransferase, domain 1"/>
    <property type="match status" value="1"/>
</dbReference>
<organism evidence="3 4">
    <name type="scientific">Teichococcus deserti</name>
    <dbReference type="NCBI Taxonomy" id="1817963"/>
    <lineage>
        <taxon>Bacteria</taxon>
        <taxon>Pseudomonadati</taxon>
        <taxon>Pseudomonadota</taxon>
        <taxon>Alphaproteobacteria</taxon>
        <taxon>Acetobacterales</taxon>
        <taxon>Roseomonadaceae</taxon>
        <taxon>Roseomonas</taxon>
    </lineage>
</organism>
<dbReference type="Proteomes" id="UP000188879">
    <property type="component" value="Unassembled WGS sequence"/>
</dbReference>
<keyword evidence="4" id="KW-1185">Reference proteome</keyword>
<reference evidence="3 4" key="1">
    <citation type="submission" date="2016-10" db="EMBL/GenBank/DDBJ databases">
        <title>Draft Genome sequence of Roseomonas sp. strain M3.</title>
        <authorList>
            <person name="Subhash Y."/>
            <person name="Lee S."/>
        </authorList>
    </citation>
    <scope>NUCLEOTIDE SEQUENCE [LARGE SCALE GENOMIC DNA]</scope>
    <source>
        <strain evidence="3 4">M3</strain>
    </source>
</reference>
<keyword evidence="1" id="KW-0663">Pyridoxal phosphate</keyword>
<dbReference type="Pfam" id="PF00266">
    <property type="entry name" value="Aminotran_5"/>
    <property type="match status" value="1"/>
</dbReference>
<evidence type="ECO:0000313" key="4">
    <source>
        <dbReference type="Proteomes" id="UP000188879"/>
    </source>
</evidence>
<dbReference type="PANTHER" id="PTHR43586:SF15">
    <property type="entry name" value="BLR3095 PROTEIN"/>
    <property type="match status" value="1"/>
</dbReference>
<dbReference type="SUPFAM" id="SSF53383">
    <property type="entry name" value="PLP-dependent transferases"/>
    <property type="match status" value="1"/>
</dbReference>
<feature type="domain" description="Aminotransferase class V" evidence="2">
    <location>
        <begin position="45"/>
        <end position="359"/>
    </location>
</feature>
<dbReference type="EMBL" id="MLCO01000021">
    <property type="protein sequence ID" value="ONG58138.1"/>
    <property type="molecule type" value="Genomic_DNA"/>
</dbReference>
<evidence type="ECO:0000256" key="1">
    <source>
        <dbReference type="ARBA" id="ARBA00022898"/>
    </source>
</evidence>
<evidence type="ECO:0000259" key="2">
    <source>
        <dbReference type="Pfam" id="PF00266"/>
    </source>
</evidence>
<proteinExistence type="predicted"/>
<dbReference type="PANTHER" id="PTHR43586">
    <property type="entry name" value="CYSTEINE DESULFURASE"/>
    <property type="match status" value="1"/>
</dbReference>
<gene>
    <name evidence="3" type="ORF">BKE38_03350</name>
</gene>
<comment type="caution">
    <text evidence="3">The sequence shown here is derived from an EMBL/GenBank/DDBJ whole genome shotgun (WGS) entry which is preliminary data.</text>
</comment>
<dbReference type="InterPro" id="IPR015421">
    <property type="entry name" value="PyrdxlP-dep_Trfase_major"/>
</dbReference>
<dbReference type="OrthoDB" id="9804366at2"/>
<protein>
    <recommendedName>
        <fullName evidence="2">Aminotransferase class V domain-containing protein</fullName>
    </recommendedName>
</protein>
<name>A0A1V2H741_9PROT</name>
<dbReference type="Gene3D" id="3.40.640.10">
    <property type="entry name" value="Type I PLP-dependent aspartate aminotransferase-like (Major domain)"/>
    <property type="match status" value="1"/>
</dbReference>
<dbReference type="RefSeq" id="WP_076955965.1">
    <property type="nucleotide sequence ID" value="NZ_MLCO01000021.1"/>
</dbReference>
<dbReference type="InterPro" id="IPR015422">
    <property type="entry name" value="PyrdxlP-dep_Trfase_small"/>
</dbReference>
<dbReference type="AlphaFoldDB" id="A0A1V2H741"/>
<dbReference type="InterPro" id="IPR000192">
    <property type="entry name" value="Aminotrans_V_dom"/>
</dbReference>
<sequence length="375" mass="39972">MTPIFDPAEFEMPPGVAHLCAGGETPLLRRHADAYARYARDKAAGMPGRSAQEAVVERVRARMAALWQVEAGDIGFVSSVAEGVSLLAESLAFRPGDNIVLDVKEYPSVAAPFAMKRGGPALRIAEGQAAGRLEALVDERTRVIAVSAVSYLNGERFDLAPLRALADRVGALLVVDFTQAAGYLRIEAGIADFAFAASYKWLLGVTGVATAYWNRARQPGWTPGSAGWHSLDSMARPDYAGPLALRPDALRFTRGNPAHLPLYILDGALDYLAQHDAAALEAHVLGLTAALRQGLAAAGIASTTPAEPSRQAASVTVDTAGSEALVAALEDRGVMAWGGRGRIRFSFHGYNGAEDLDRLLQDFPRLWRESQRAAA</sequence>